<feature type="region of interest" description="Disordered" evidence="1">
    <location>
        <begin position="412"/>
        <end position="439"/>
    </location>
</feature>
<protein>
    <submittedName>
        <fullName evidence="3">Uncharacterized protein</fullName>
    </submittedName>
</protein>
<keyword evidence="2" id="KW-1185">Reference proteome</keyword>
<dbReference type="WBParaSite" id="PSAMB.scaffold1654size28964.g14186.t1">
    <property type="protein sequence ID" value="PSAMB.scaffold1654size28964.g14186.t1"/>
    <property type="gene ID" value="PSAMB.scaffold1654size28964.g14186"/>
</dbReference>
<feature type="region of interest" description="Disordered" evidence="1">
    <location>
        <begin position="1"/>
        <end position="97"/>
    </location>
</feature>
<feature type="region of interest" description="Disordered" evidence="1">
    <location>
        <begin position="210"/>
        <end position="354"/>
    </location>
</feature>
<dbReference type="AlphaFoldDB" id="A0A914VAX4"/>
<sequence>MDGVGQAAAPPMLLLPTTTDSGCMRPPVICEQGPSAPSSPTSPGGSRIRRPSPLTPEAMRRINLLTSGYPQSMEMNKLSPLSPNYPTSDLGSSPRSSISVTTSGLGPFWTGFRDHKKSSSDFTDGDSDICSKDLLSPGMMLSPAPFSPFSDCTDPPGTPYSAYGAGGLSPNLSPLLPVRGLHFSFDPIRSPSSLSMGNSGNYLLVPYSAGPMGMGRLTKESRERSRSDSEMASSAKKMAEEESAMETDMLQSTVSVPSTTAIKSPGNSSGQYKKRLLHKYEQEQEREDHKFTRARLSPPDHPEPSPPAVAEGSEVEEGERTSRQPSRQPTIEEPPRSPSPEKPPQQLSSAVKNALSPQPQFDYWLQQQLLAWQNAWYRNPTLLPPAGVQLPTPHGLIGVHAPSPQLLAPPPLAGHLPRGNLRHTPSPEAGPGGAPGPMK</sequence>
<proteinExistence type="predicted"/>
<feature type="compositionally biased region" description="Polar residues" evidence="1">
    <location>
        <begin position="345"/>
        <end position="354"/>
    </location>
</feature>
<feature type="compositionally biased region" description="Basic and acidic residues" evidence="1">
    <location>
        <begin position="217"/>
        <end position="229"/>
    </location>
</feature>
<evidence type="ECO:0000313" key="3">
    <source>
        <dbReference type="WBParaSite" id="PSAMB.scaffold1654size28964.g14186.t1"/>
    </source>
</evidence>
<name>A0A914VAX4_9BILA</name>
<feature type="compositionally biased region" description="Basic and acidic residues" evidence="1">
    <location>
        <begin position="278"/>
        <end position="291"/>
    </location>
</feature>
<feature type="compositionally biased region" description="Polar residues" evidence="1">
    <location>
        <begin position="64"/>
        <end position="91"/>
    </location>
</feature>
<organism evidence="2 3">
    <name type="scientific">Plectus sambesii</name>
    <dbReference type="NCBI Taxonomy" id="2011161"/>
    <lineage>
        <taxon>Eukaryota</taxon>
        <taxon>Metazoa</taxon>
        <taxon>Ecdysozoa</taxon>
        <taxon>Nematoda</taxon>
        <taxon>Chromadorea</taxon>
        <taxon>Plectida</taxon>
        <taxon>Plectina</taxon>
        <taxon>Plectoidea</taxon>
        <taxon>Plectidae</taxon>
        <taxon>Plectus</taxon>
    </lineage>
</organism>
<accession>A0A914VAX4</accession>
<evidence type="ECO:0000256" key="1">
    <source>
        <dbReference type="SAM" id="MobiDB-lite"/>
    </source>
</evidence>
<feature type="compositionally biased region" description="Low complexity" evidence="1">
    <location>
        <begin position="33"/>
        <end position="46"/>
    </location>
</feature>
<feature type="compositionally biased region" description="Gly residues" evidence="1">
    <location>
        <begin position="430"/>
        <end position="439"/>
    </location>
</feature>
<reference evidence="3" key="1">
    <citation type="submission" date="2022-11" db="UniProtKB">
        <authorList>
            <consortium name="WormBaseParasite"/>
        </authorList>
    </citation>
    <scope>IDENTIFICATION</scope>
</reference>
<feature type="compositionally biased region" description="Polar residues" evidence="1">
    <location>
        <begin position="249"/>
        <end position="271"/>
    </location>
</feature>
<evidence type="ECO:0000313" key="2">
    <source>
        <dbReference type="Proteomes" id="UP000887566"/>
    </source>
</evidence>
<dbReference type="Proteomes" id="UP000887566">
    <property type="component" value="Unplaced"/>
</dbReference>